<protein>
    <submittedName>
        <fullName evidence="1">Uncharacterized protein</fullName>
    </submittedName>
</protein>
<name>A0A0P6I4U1_9CRUS</name>
<dbReference type="EMBL" id="GDIQ01016936">
    <property type="protein sequence ID" value="JAN77801.1"/>
    <property type="molecule type" value="Transcribed_RNA"/>
</dbReference>
<reference evidence="1" key="1">
    <citation type="submission" date="2015-10" db="EMBL/GenBank/DDBJ databases">
        <title>EvidentialGene: Evidence-directed Construction of Complete mRNA Transcriptomes without Genomes.</title>
        <authorList>
            <person name="Gilbert D.G."/>
        </authorList>
    </citation>
    <scope>NUCLEOTIDE SEQUENCE</scope>
</reference>
<dbReference type="AlphaFoldDB" id="A0A0P6I4U1"/>
<proteinExistence type="predicted"/>
<sequence length="73" mass="8504">MIRFNSYPPICFATMSAVGRTISKRITFRTDKNGWCIPPAFEVVRLWVWLTVITILPQPKVGQDIMENILKFF</sequence>
<organism evidence="1">
    <name type="scientific">Daphnia magna</name>
    <dbReference type="NCBI Taxonomy" id="35525"/>
    <lineage>
        <taxon>Eukaryota</taxon>
        <taxon>Metazoa</taxon>
        <taxon>Ecdysozoa</taxon>
        <taxon>Arthropoda</taxon>
        <taxon>Crustacea</taxon>
        <taxon>Branchiopoda</taxon>
        <taxon>Diplostraca</taxon>
        <taxon>Cladocera</taxon>
        <taxon>Anomopoda</taxon>
        <taxon>Daphniidae</taxon>
        <taxon>Daphnia</taxon>
    </lineage>
</organism>
<dbReference type="EMBL" id="GDIQ01041590">
    <property type="protein sequence ID" value="JAN53147.1"/>
    <property type="molecule type" value="Transcribed_RNA"/>
</dbReference>
<accession>A0A0P6I4U1</accession>
<evidence type="ECO:0000313" key="1">
    <source>
        <dbReference type="EMBL" id="JAN77801.1"/>
    </source>
</evidence>